<feature type="domain" description="SGNH hydrolase-type esterase" evidence="4">
    <location>
        <begin position="182"/>
        <end position="343"/>
    </location>
</feature>
<dbReference type="OrthoDB" id="9807041at2"/>
<dbReference type="EMBL" id="ABQC02000023">
    <property type="protein sequence ID" value="EDY94723.1"/>
    <property type="molecule type" value="Genomic_DNA"/>
</dbReference>
<feature type="chain" id="PRO_5002830800" evidence="3">
    <location>
        <begin position="23"/>
        <end position="427"/>
    </location>
</feature>
<dbReference type="Pfam" id="PF13472">
    <property type="entry name" value="Lipase_GDSL_2"/>
    <property type="match status" value="1"/>
</dbReference>
<name>B5D2D0_PHOPM</name>
<proteinExistence type="inferred from homology"/>
<dbReference type="Gene3D" id="3.40.50.1110">
    <property type="entry name" value="SGNH hydrolase"/>
    <property type="match status" value="1"/>
</dbReference>
<dbReference type="eggNOG" id="COG2755">
    <property type="taxonomic scope" value="Bacteria"/>
</dbReference>
<evidence type="ECO:0000313" key="5">
    <source>
        <dbReference type="EMBL" id="EDY94723.1"/>
    </source>
</evidence>
<dbReference type="CDD" id="cd01821">
    <property type="entry name" value="Rhamnogalacturan_acetylesterase_like"/>
    <property type="match status" value="1"/>
</dbReference>
<evidence type="ECO:0000259" key="4">
    <source>
        <dbReference type="Pfam" id="PF13472"/>
    </source>
</evidence>
<evidence type="ECO:0000313" key="6">
    <source>
        <dbReference type="Proteomes" id="UP000003452"/>
    </source>
</evidence>
<dbReference type="Gene3D" id="2.60.120.430">
    <property type="entry name" value="Galactose-binding lectin"/>
    <property type="match status" value="1"/>
</dbReference>
<reference evidence="5 6" key="2">
    <citation type="submission" date="2008-08" db="EMBL/GenBank/DDBJ databases">
        <authorList>
            <person name="Fulton L."/>
            <person name="Clifton S."/>
            <person name="Fulton B."/>
            <person name="Xu J."/>
            <person name="Minx P."/>
            <person name="Pepin K.H."/>
            <person name="Johnson M."/>
            <person name="Thiruvilangam P."/>
            <person name="Bhonagiri V."/>
            <person name="Nash W.E."/>
            <person name="Mardis E.R."/>
            <person name="Wilson R.K."/>
        </authorList>
    </citation>
    <scope>NUCLEOTIDE SEQUENCE [LARGE SCALE GENOMIC DNA]</scope>
    <source>
        <strain evidence="6">DSM 17135 / JCM 12973 / M2</strain>
    </source>
</reference>
<dbReference type="eggNOG" id="COG3401">
    <property type="taxonomic scope" value="Bacteria"/>
</dbReference>
<keyword evidence="3" id="KW-0732">Signal</keyword>
<dbReference type="Proteomes" id="UP000003452">
    <property type="component" value="Unassembled WGS sequence"/>
</dbReference>
<comment type="similarity">
    <text evidence="1">Belongs to the 'GDSL' lipolytic enzyme family.</text>
</comment>
<dbReference type="SUPFAM" id="SSF49785">
    <property type="entry name" value="Galactose-binding domain-like"/>
    <property type="match status" value="1"/>
</dbReference>
<feature type="signal peptide" evidence="3">
    <location>
        <begin position="1"/>
        <end position="22"/>
    </location>
</feature>
<comment type="caution">
    <text evidence="5">The sequence shown here is derived from an EMBL/GenBank/DDBJ whole genome shotgun (WGS) entry which is preliminary data.</text>
</comment>
<dbReference type="HOGENOM" id="CLU_037723_0_0_10"/>
<organism evidence="5 6">
    <name type="scientific">Phocaeicola plebeius (strain DSM 17135 / JCM 12973 / CCUG 54634 / M2)</name>
    <name type="common">Bacteroides plebeius</name>
    <dbReference type="NCBI Taxonomy" id="484018"/>
    <lineage>
        <taxon>Bacteria</taxon>
        <taxon>Pseudomonadati</taxon>
        <taxon>Bacteroidota</taxon>
        <taxon>Bacteroidia</taxon>
        <taxon>Bacteroidales</taxon>
        <taxon>Bacteroidaceae</taxon>
        <taxon>Phocaeicola</taxon>
    </lineage>
</organism>
<dbReference type="InterPro" id="IPR036514">
    <property type="entry name" value="SGNH_hydro_sf"/>
</dbReference>
<dbReference type="InterPro" id="IPR037459">
    <property type="entry name" value="RhgT-like"/>
</dbReference>
<evidence type="ECO:0000256" key="2">
    <source>
        <dbReference type="ARBA" id="ARBA00022801"/>
    </source>
</evidence>
<dbReference type="GO" id="GO:0016788">
    <property type="term" value="F:hydrolase activity, acting on ester bonds"/>
    <property type="evidence" value="ECO:0007669"/>
    <property type="project" value="UniProtKB-ARBA"/>
</dbReference>
<dbReference type="PANTHER" id="PTHR43695:SF1">
    <property type="entry name" value="RHAMNOGALACTURONAN ACETYLESTERASE"/>
    <property type="match status" value="1"/>
</dbReference>
<gene>
    <name evidence="5" type="ORF">BACPLE_03133</name>
</gene>
<keyword evidence="2" id="KW-0378">Hydrolase</keyword>
<dbReference type="PANTHER" id="PTHR43695">
    <property type="entry name" value="PUTATIVE (AFU_ORTHOLOGUE AFUA_2G17250)-RELATED"/>
    <property type="match status" value="1"/>
</dbReference>
<accession>B5D2D0</accession>
<sequence>MKTKRFLNISLASLFLVNMAYAQDYQFDFSEKKKVEKGVIKISSDSIYPCEGGYGYDFLPAPAKKSNEPFFFSVDVPDGNYLVTVTLGNARKAGSTTVRAESRRLFLENIPTRKGEFLTYRFTVNKRNTVIADGEKVQIKEREKNKLNWDDKLTFEFNGDAPCLASLKIEPVNDVVTVFLAGNSTVVDQDNEPWASWGQMIPRFFDEHVCFANYAESGERADTFIKAGRLKKALTQMKKGDYMFIEFGHNDQKLKGPGKGAYYSFASNLKYFVDVVRAKGGIPVFVTPTQRRSFDNSGKIQETHEDYPDAMRWVAQREGVQVIELHDMTRVFYEAMGVEPSKKAFVHYPAGTYPNQTKDLADNTHFNPYGAYEIAKCVIEGIKQLNLPWVKYLRDDYHPFNPAAPDRVDTFKWNDSPFTEVEKPDGN</sequence>
<reference evidence="5 6" key="1">
    <citation type="submission" date="2008-08" db="EMBL/GenBank/DDBJ databases">
        <title>Draft genome sequence of Bacteroides plebeius (DSM 17135).</title>
        <authorList>
            <person name="Sudarsanam P."/>
            <person name="Ley R."/>
            <person name="Guruge J."/>
            <person name="Turnbaugh P.J."/>
            <person name="Mahowald M."/>
            <person name="Liep D."/>
            <person name="Gordon J."/>
        </authorList>
    </citation>
    <scope>NUCLEOTIDE SEQUENCE [LARGE SCALE GENOMIC DNA]</scope>
    <source>
        <strain evidence="6">DSM 17135 / JCM 12973 / M2</strain>
    </source>
</reference>
<protein>
    <submittedName>
        <fullName evidence="5">Putative rhamnogalacturonan acetylesterase RhgT</fullName>
    </submittedName>
</protein>
<evidence type="ECO:0000256" key="1">
    <source>
        <dbReference type="ARBA" id="ARBA00008668"/>
    </source>
</evidence>
<dbReference type="InterPro" id="IPR013830">
    <property type="entry name" value="SGNH_hydro"/>
</dbReference>
<dbReference type="InterPro" id="IPR008979">
    <property type="entry name" value="Galactose-bd-like_sf"/>
</dbReference>
<dbReference type="AlphaFoldDB" id="B5D2D0"/>
<dbReference type="SUPFAM" id="SSF52266">
    <property type="entry name" value="SGNH hydrolase"/>
    <property type="match status" value="1"/>
</dbReference>
<evidence type="ECO:0000256" key="3">
    <source>
        <dbReference type="SAM" id="SignalP"/>
    </source>
</evidence>